<evidence type="ECO:0000256" key="2">
    <source>
        <dbReference type="SAM" id="MobiDB-lite"/>
    </source>
</evidence>
<dbReference type="Proteomes" id="UP000241546">
    <property type="component" value="Unassembled WGS sequence"/>
</dbReference>
<dbReference type="EMBL" id="KZ680209">
    <property type="protein sequence ID" value="PTB68897.1"/>
    <property type="molecule type" value="Genomic_DNA"/>
</dbReference>
<sequence>MFEQHQQQQPSQATGKNTPPSSSSDHPSSSAHLLLLLREQRLSTCLNLLRHAQRTLHQRHAEATAHLGRTSSLVAQSAWDLFSQSPLDFLCHEMDILTDDDDVYAVTNAILSDKSPVGIGSSSSSSSSDAWMEKLNQLRDLMDDEEESKQRVSRITRQREVANGMMRVGAAELGAVLARSDALLVRGENYRYRYRYQRGLRVHHAPTTMPAPVASSSPSSSSSRNVVNVDGSANESNSKVAAPVPKKSSFFDWPVPATTAAAASSKGKQAAVESEDGESSGTSSGLDSPRGCQGECCRH</sequence>
<protein>
    <submittedName>
        <fullName evidence="3">Uncharacterized protein</fullName>
    </submittedName>
</protein>
<feature type="region of interest" description="Disordered" evidence="2">
    <location>
        <begin position="1"/>
        <end position="30"/>
    </location>
</feature>
<evidence type="ECO:0000256" key="1">
    <source>
        <dbReference type="SAM" id="Coils"/>
    </source>
</evidence>
<keyword evidence="4" id="KW-1185">Reference proteome</keyword>
<proteinExistence type="predicted"/>
<name>A0A2T4BHV1_9HYPO</name>
<feature type="compositionally biased region" description="Polar residues" evidence="2">
    <location>
        <begin position="1"/>
        <end position="18"/>
    </location>
</feature>
<dbReference type="OrthoDB" id="4898398at2759"/>
<gene>
    <name evidence="3" type="ORF">BBK36DRAFT_1138990</name>
</gene>
<feature type="compositionally biased region" description="Low complexity" evidence="2">
    <location>
        <begin position="257"/>
        <end position="271"/>
    </location>
</feature>
<feature type="region of interest" description="Disordered" evidence="2">
    <location>
        <begin position="207"/>
        <end position="299"/>
    </location>
</feature>
<feature type="compositionally biased region" description="Low complexity" evidence="2">
    <location>
        <begin position="279"/>
        <end position="288"/>
    </location>
</feature>
<dbReference type="GeneID" id="36601398"/>
<feature type="compositionally biased region" description="Low complexity" evidence="2">
    <location>
        <begin position="19"/>
        <end position="30"/>
    </location>
</feature>
<keyword evidence="1" id="KW-0175">Coiled coil</keyword>
<evidence type="ECO:0000313" key="3">
    <source>
        <dbReference type="EMBL" id="PTB68897.1"/>
    </source>
</evidence>
<accession>A0A2T4BHV1</accession>
<organism evidence="3 4">
    <name type="scientific">Trichoderma citrinoviride</name>
    <dbReference type="NCBI Taxonomy" id="58853"/>
    <lineage>
        <taxon>Eukaryota</taxon>
        <taxon>Fungi</taxon>
        <taxon>Dikarya</taxon>
        <taxon>Ascomycota</taxon>
        <taxon>Pezizomycotina</taxon>
        <taxon>Sordariomycetes</taxon>
        <taxon>Hypocreomycetidae</taxon>
        <taxon>Hypocreales</taxon>
        <taxon>Hypocreaceae</taxon>
        <taxon>Trichoderma</taxon>
    </lineage>
</organism>
<feature type="coiled-coil region" evidence="1">
    <location>
        <begin position="128"/>
        <end position="158"/>
    </location>
</feature>
<reference evidence="4" key="1">
    <citation type="submission" date="2016-07" db="EMBL/GenBank/DDBJ databases">
        <title>Multiple horizontal gene transfer events from other fungi enriched the ability of initially mycotrophic Trichoderma (Ascomycota) to feed on dead plant biomass.</title>
        <authorList>
            <consortium name="DOE Joint Genome Institute"/>
            <person name="Atanasova L."/>
            <person name="Chenthamara K."/>
            <person name="Zhang J."/>
            <person name="Grujic M."/>
            <person name="Henrissat B."/>
            <person name="Kuo A."/>
            <person name="Aerts A."/>
            <person name="Salamov A."/>
            <person name="Lipzen A."/>
            <person name="Labutti K."/>
            <person name="Barry K."/>
            <person name="Miao Y."/>
            <person name="Rahimi M.J."/>
            <person name="Shen Q."/>
            <person name="Grigoriev I.V."/>
            <person name="Kubicek C.P."/>
            <person name="Druzhinina I.S."/>
        </authorList>
    </citation>
    <scope>NUCLEOTIDE SEQUENCE [LARGE SCALE GENOMIC DNA]</scope>
    <source>
        <strain evidence="4">TUCIM 6016</strain>
    </source>
</reference>
<dbReference type="RefSeq" id="XP_024752217.1">
    <property type="nucleotide sequence ID" value="XM_024893280.1"/>
</dbReference>
<dbReference type="AlphaFoldDB" id="A0A2T4BHV1"/>
<evidence type="ECO:0000313" key="4">
    <source>
        <dbReference type="Proteomes" id="UP000241546"/>
    </source>
</evidence>